<dbReference type="Proteomes" id="UP000563107">
    <property type="component" value="Unassembled WGS sequence"/>
</dbReference>
<feature type="non-terminal residue" evidence="7">
    <location>
        <position position="1"/>
    </location>
</feature>
<keyword evidence="2 5" id="KW-0812">Transmembrane</keyword>
<dbReference type="GO" id="GO:0016020">
    <property type="term" value="C:membrane"/>
    <property type="evidence" value="ECO:0007669"/>
    <property type="project" value="UniProtKB-SubCell"/>
</dbReference>
<protein>
    <submittedName>
        <fullName evidence="7">LFG3 protein</fullName>
    </submittedName>
</protein>
<comment type="caution">
    <text evidence="7">The sequence shown here is derived from an EMBL/GenBank/DDBJ whole genome shotgun (WGS) entry which is preliminary data.</text>
</comment>
<evidence type="ECO:0000256" key="1">
    <source>
        <dbReference type="ARBA" id="ARBA00004141"/>
    </source>
</evidence>
<feature type="transmembrane region" description="Helical" evidence="5">
    <location>
        <begin position="308"/>
        <end position="330"/>
    </location>
</feature>
<feature type="compositionally biased region" description="Pro residues" evidence="6">
    <location>
        <begin position="16"/>
        <end position="28"/>
    </location>
</feature>
<feature type="non-terminal residue" evidence="7">
    <location>
        <position position="333"/>
    </location>
</feature>
<evidence type="ECO:0000313" key="7">
    <source>
        <dbReference type="EMBL" id="NXT66439.1"/>
    </source>
</evidence>
<dbReference type="EMBL" id="VZTR01017508">
    <property type="protein sequence ID" value="NXT66439.1"/>
    <property type="molecule type" value="Genomic_DNA"/>
</dbReference>
<feature type="transmembrane region" description="Helical" evidence="5">
    <location>
        <begin position="203"/>
        <end position="222"/>
    </location>
</feature>
<feature type="transmembrane region" description="Helical" evidence="5">
    <location>
        <begin position="275"/>
        <end position="296"/>
    </location>
</feature>
<dbReference type="Pfam" id="PF01027">
    <property type="entry name" value="Bax1-I"/>
    <property type="match status" value="2"/>
</dbReference>
<feature type="region of interest" description="Disordered" evidence="6">
    <location>
        <begin position="1"/>
        <end position="36"/>
    </location>
</feature>
<dbReference type="InterPro" id="IPR006214">
    <property type="entry name" value="Bax_inhibitor_1-related"/>
</dbReference>
<evidence type="ECO:0000256" key="5">
    <source>
        <dbReference type="RuleBase" id="RU004379"/>
    </source>
</evidence>
<keyword evidence="4 5" id="KW-0472">Membrane</keyword>
<dbReference type="PANTHER" id="PTHR23291:SF35">
    <property type="entry name" value="PROTEIN LIFEGUARD 3"/>
    <property type="match status" value="1"/>
</dbReference>
<proteinExistence type="inferred from homology"/>
<name>A0A7L3EF57_9PASS</name>
<evidence type="ECO:0000313" key="8">
    <source>
        <dbReference type="Proteomes" id="UP000563107"/>
    </source>
</evidence>
<organism evidence="7 8">
    <name type="scientific">Chaetops frenatus</name>
    <name type="common">Rufous rock-jumper</name>
    <dbReference type="NCBI Taxonomy" id="221966"/>
    <lineage>
        <taxon>Eukaryota</taxon>
        <taxon>Metazoa</taxon>
        <taxon>Chordata</taxon>
        <taxon>Craniata</taxon>
        <taxon>Vertebrata</taxon>
        <taxon>Euteleostomi</taxon>
        <taxon>Archelosauria</taxon>
        <taxon>Archosauria</taxon>
        <taxon>Dinosauria</taxon>
        <taxon>Saurischia</taxon>
        <taxon>Theropoda</taxon>
        <taxon>Coelurosauria</taxon>
        <taxon>Aves</taxon>
        <taxon>Neognathae</taxon>
        <taxon>Neoaves</taxon>
        <taxon>Telluraves</taxon>
        <taxon>Australaves</taxon>
        <taxon>Passeriformes</taxon>
        <taxon>Picathartidae</taxon>
        <taxon>Chaetops</taxon>
    </lineage>
</organism>
<dbReference type="PANTHER" id="PTHR23291">
    <property type="entry name" value="BAX INHIBITOR-RELATED"/>
    <property type="match status" value="1"/>
</dbReference>
<feature type="transmembrane region" description="Helical" evidence="5">
    <location>
        <begin position="140"/>
        <end position="159"/>
    </location>
</feature>
<evidence type="ECO:0000256" key="6">
    <source>
        <dbReference type="SAM" id="MobiDB-lite"/>
    </source>
</evidence>
<evidence type="ECO:0000256" key="2">
    <source>
        <dbReference type="ARBA" id="ARBA00022692"/>
    </source>
</evidence>
<accession>A0A7L3EF57</accession>
<keyword evidence="8" id="KW-1185">Reference proteome</keyword>
<comment type="subcellular location">
    <subcellularLocation>
        <location evidence="1">Membrane</location>
        <topology evidence="1">Multi-pass membrane protein</topology>
    </subcellularLocation>
</comment>
<feature type="transmembrane region" description="Helical" evidence="5">
    <location>
        <begin position="107"/>
        <end position="128"/>
    </location>
</feature>
<comment type="similarity">
    <text evidence="5">Belongs to the BI1 family.</text>
</comment>
<dbReference type="GO" id="GO:0005783">
    <property type="term" value="C:endoplasmic reticulum"/>
    <property type="evidence" value="ECO:0007669"/>
    <property type="project" value="TreeGrafter"/>
</dbReference>
<evidence type="ECO:0000256" key="3">
    <source>
        <dbReference type="ARBA" id="ARBA00022989"/>
    </source>
</evidence>
<dbReference type="GO" id="GO:2001234">
    <property type="term" value="P:negative regulation of apoptotic signaling pathway"/>
    <property type="evidence" value="ECO:0007669"/>
    <property type="project" value="TreeGrafter"/>
</dbReference>
<sequence length="333" mass="36062">MSQPSAPPPYDDRNPLYPPPPGGYPQPPHYAGGYPQPGGYPAGAGYAQPGGYPAPGGYPHPGMAMPTMPMRFGVSTTTGDSGLGDGSPFQSVDWDDRKVRHTFIRKVYAIISLQLLVTVGIIAVFTFVQPVRSFVQRNVAIYYASYAVFLVTYLVLACCQGPRRRFPWNIILLSIFVSGLGLARGPGDFVVASVRSMYQTKAVLIAMLITAIVAIVVTIFCFQTKARRGTHPALPSVGQVWGAAPTCPALPAACQQPGSPCSCPFPVQVPWLHMLYAAIGAIAFTLFLAYDTQLVLGNRKNTLSPEEYIYGALTIYTDIIYIFTFILQIVGRD</sequence>
<keyword evidence="3 5" id="KW-1133">Transmembrane helix</keyword>
<evidence type="ECO:0000256" key="4">
    <source>
        <dbReference type="ARBA" id="ARBA00023136"/>
    </source>
</evidence>
<feature type="transmembrane region" description="Helical" evidence="5">
    <location>
        <begin position="166"/>
        <end position="183"/>
    </location>
</feature>
<dbReference type="GO" id="GO:0005794">
    <property type="term" value="C:Golgi apparatus"/>
    <property type="evidence" value="ECO:0007669"/>
    <property type="project" value="TreeGrafter"/>
</dbReference>
<dbReference type="AlphaFoldDB" id="A0A7L3EF57"/>
<reference evidence="7 8" key="1">
    <citation type="submission" date="2019-09" db="EMBL/GenBank/DDBJ databases">
        <title>Bird 10,000 Genomes (B10K) Project - Family phase.</title>
        <authorList>
            <person name="Zhang G."/>
        </authorList>
    </citation>
    <scope>NUCLEOTIDE SEQUENCE [LARGE SCALE GENOMIC DNA]</scope>
    <source>
        <strain evidence="7">B10K-DU-012-41</strain>
    </source>
</reference>
<gene>
    <name evidence="7" type="primary">Tmbim1</name>
    <name evidence="7" type="ORF">CHAFRE_R06380</name>
</gene>
<dbReference type="CDD" id="cd10428">
    <property type="entry name" value="LFG_like"/>
    <property type="match status" value="1"/>
</dbReference>